<dbReference type="Proteomes" id="UP000270094">
    <property type="component" value="Unassembled WGS sequence"/>
</dbReference>
<keyword evidence="1" id="KW-1133">Transmembrane helix</keyword>
<dbReference type="AlphaFoldDB" id="A0A3P7ITX5"/>
<accession>A0A3P7ITX5</accession>
<reference evidence="2 3" key="1">
    <citation type="submission" date="2018-11" db="EMBL/GenBank/DDBJ databases">
        <authorList>
            <consortium name="Pathogen Informatics"/>
        </authorList>
    </citation>
    <scope>NUCLEOTIDE SEQUENCE [LARGE SCALE GENOMIC DNA]</scope>
</reference>
<evidence type="ECO:0000313" key="3">
    <source>
        <dbReference type="Proteomes" id="UP000270094"/>
    </source>
</evidence>
<protein>
    <submittedName>
        <fullName evidence="2">Uncharacterized protein</fullName>
    </submittedName>
</protein>
<keyword evidence="1" id="KW-0472">Membrane</keyword>
<keyword evidence="3" id="KW-1185">Reference proteome</keyword>
<feature type="transmembrane region" description="Helical" evidence="1">
    <location>
        <begin position="38"/>
        <end position="59"/>
    </location>
</feature>
<keyword evidence="1" id="KW-0812">Transmembrane</keyword>
<evidence type="ECO:0000256" key="1">
    <source>
        <dbReference type="SAM" id="Phobius"/>
    </source>
</evidence>
<gene>
    <name evidence="2" type="ORF">SVUK_LOCUS5567</name>
</gene>
<evidence type="ECO:0000313" key="2">
    <source>
        <dbReference type="EMBL" id="VDM70569.1"/>
    </source>
</evidence>
<dbReference type="OrthoDB" id="5847350at2759"/>
<name>A0A3P7ITX5_STRVU</name>
<sequence>MTLTFSSKKRRYSVYDVLIDTSVDSQLYMEKNNNNNKFIGKLFPISYIFVAHSSLYRFYPIFLIN</sequence>
<dbReference type="EMBL" id="UYYB01016660">
    <property type="protein sequence ID" value="VDM70569.1"/>
    <property type="molecule type" value="Genomic_DNA"/>
</dbReference>
<proteinExistence type="predicted"/>
<organism evidence="2 3">
    <name type="scientific">Strongylus vulgaris</name>
    <name type="common">Blood worm</name>
    <dbReference type="NCBI Taxonomy" id="40348"/>
    <lineage>
        <taxon>Eukaryota</taxon>
        <taxon>Metazoa</taxon>
        <taxon>Ecdysozoa</taxon>
        <taxon>Nematoda</taxon>
        <taxon>Chromadorea</taxon>
        <taxon>Rhabditida</taxon>
        <taxon>Rhabditina</taxon>
        <taxon>Rhabditomorpha</taxon>
        <taxon>Strongyloidea</taxon>
        <taxon>Strongylidae</taxon>
        <taxon>Strongylus</taxon>
    </lineage>
</organism>